<name>A0A3R7KT59_9TRYP</name>
<feature type="region of interest" description="Disordered" evidence="1">
    <location>
        <begin position="21"/>
        <end position="42"/>
    </location>
</feature>
<evidence type="ECO:0000313" key="2">
    <source>
        <dbReference type="EMBL" id="RNF13012.1"/>
    </source>
</evidence>
<comment type="caution">
    <text evidence="2">The sequence shown here is derived from an EMBL/GenBank/DDBJ whole genome shotgun (WGS) entry which is preliminary data.</text>
</comment>
<feature type="compositionally biased region" description="Gly residues" evidence="1">
    <location>
        <begin position="30"/>
        <end position="40"/>
    </location>
</feature>
<dbReference type="GeneID" id="40319946"/>
<dbReference type="EMBL" id="MKKU01000426">
    <property type="protein sequence ID" value="RNF13012.1"/>
    <property type="molecule type" value="Genomic_DNA"/>
</dbReference>
<evidence type="ECO:0000313" key="3">
    <source>
        <dbReference type="Proteomes" id="UP000284403"/>
    </source>
</evidence>
<feature type="region of interest" description="Disordered" evidence="1">
    <location>
        <begin position="192"/>
        <end position="223"/>
    </location>
</feature>
<gene>
    <name evidence="2" type="ORF">Tco025E_06335</name>
</gene>
<sequence length="252" mass="27420">MVHQFDQTTIETLLQERLSAGSKGRYTTGDGDGSGIGAKDGSGNLSGDPTYLSSLQEQCATLKELLHKCAEERDKYKLELARLRPSTEVQTACTGKGSGSASVREFAASSTQGDRTLQDYVNQLEAELRRQSEAMSKVVSPRRLYRHVWEATDGESDAQLQKIQLPESELEALRQGKNGGGGDALRSVVDAPESVAHKRTEPSCDSPGPLALGKTAGDKNDTACLSPCPTRLRTSSSDWKKLRLRIMHGKRR</sequence>
<keyword evidence="3" id="KW-1185">Reference proteome</keyword>
<reference evidence="2 3" key="1">
    <citation type="journal article" date="2018" name="BMC Genomics">
        <title>Genomic comparison of Trypanosoma conorhini and Trypanosoma rangeli to Trypanosoma cruzi strains of high and low virulence.</title>
        <authorList>
            <person name="Bradwell K.R."/>
            <person name="Koparde V.N."/>
            <person name="Matveyev A.V."/>
            <person name="Serrano M.G."/>
            <person name="Alves J.M."/>
            <person name="Parikh H."/>
            <person name="Huang B."/>
            <person name="Lee V."/>
            <person name="Espinosa-Alvarez O."/>
            <person name="Ortiz P.A."/>
            <person name="Costa-Martins A.G."/>
            <person name="Teixeira M.M."/>
            <person name="Buck G.A."/>
        </authorList>
    </citation>
    <scope>NUCLEOTIDE SEQUENCE [LARGE SCALE GENOMIC DNA]</scope>
    <source>
        <strain evidence="2 3">025E</strain>
    </source>
</reference>
<dbReference type="AlphaFoldDB" id="A0A3R7KT59"/>
<organism evidence="2 3">
    <name type="scientific">Trypanosoma conorhini</name>
    <dbReference type="NCBI Taxonomy" id="83891"/>
    <lineage>
        <taxon>Eukaryota</taxon>
        <taxon>Discoba</taxon>
        <taxon>Euglenozoa</taxon>
        <taxon>Kinetoplastea</taxon>
        <taxon>Metakinetoplastina</taxon>
        <taxon>Trypanosomatida</taxon>
        <taxon>Trypanosomatidae</taxon>
        <taxon>Trypanosoma</taxon>
    </lineage>
</organism>
<dbReference type="OrthoDB" id="265320at2759"/>
<dbReference type="RefSeq" id="XP_029226655.1">
    <property type="nucleotide sequence ID" value="XM_029373213.1"/>
</dbReference>
<accession>A0A3R7KT59</accession>
<dbReference type="Proteomes" id="UP000284403">
    <property type="component" value="Unassembled WGS sequence"/>
</dbReference>
<evidence type="ECO:0000256" key="1">
    <source>
        <dbReference type="SAM" id="MobiDB-lite"/>
    </source>
</evidence>
<protein>
    <submittedName>
        <fullName evidence="2">Uncharacterized protein</fullName>
    </submittedName>
</protein>
<proteinExistence type="predicted"/>